<dbReference type="SUPFAM" id="SSF55073">
    <property type="entry name" value="Nucleotide cyclase"/>
    <property type="match status" value="1"/>
</dbReference>
<dbReference type="GO" id="GO:0052621">
    <property type="term" value="F:diguanylate cyclase activity"/>
    <property type="evidence" value="ECO:0007669"/>
    <property type="project" value="TreeGrafter"/>
</dbReference>
<proteinExistence type="predicted"/>
<feature type="region of interest" description="Disordered" evidence="1">
    <location>
        <begin position="514"/>
        <end position="533"/>
    </location>
</feature>
<dbReference type="SMART" id="SM00267">
    <property type="entry name" value="GGDEF"/>
    <property type="match status" value="1"/>
</dbReference>
<evidence type="ECO:0000259" key="2">
    <source>
        <dbReference type="PROSITE" id="PS50887"/>
    </source>
</evidence>
<evidence type="ECO:0000313" key="4">
    <source>
        <dbReference type="Proteomes" id="UP000292564"/>
    </source>
</evidence>
<dbReference type="PANTHER" id="PTHR45138">
    <property type="entry name" value="REGULATORY COMPONENTS OF SENSORY TRANSDUCTION SYSTEM"/>
    <property type="match status" value="1"/>
</dbReference>
<reference evidence="3 4" key="1">
    <citation type="submission" date="2019-02" db="EMBL/GenBank/DDBJ databases">
        <title>Sequencing the genomes of 1000 actinobacteria strains.</title>
        <authorList>
            <person name="Klenk H.-P."/>
        </authorList>
    </citation>
    <scope>NUCLEOTIDE SEQUENCE [LARGE SCALE GENOMIC DNA]</scope>
    <source>
        <strain evidence="3 4">DSM 45162</strain>
    </source>
</reference>
<dbReference type="InterPro" id="IPR029787">
    <property type="entry name" value="Nucleotide_cyclase"/>
</dbReference>
<dbReference type="NCBIfam" id="TIGR00254">
    <property type="entry name" value="GGDEF"/>
    <property type="match status" value="1"/>
</dbReference>
<accession>A0A4Q7ZLA5</accession>
<sequence>MTGSMSGADELSAALLTMENMIVWDAEAGLAAAVELERQAEAIGDEALIVRARLCRICMEMRTGDLAGAQRQLHAIHDWAVAHDDRNMQARTHLNWANIQRLSGDVAKCLEHSVIAVELLDESATPYMQINHRTRLADALGLNGAMDAARTRYRQAEELARELEQGELLTMLLNNWAYTEYSSGEFPRAQEVAARLQEHAAAYGFELDPAALDTIGAIQIENGEYAEAERTMQACLAQYEAGFSDDADDLAEYQLTLARAQRGMGAIEAAQTNLDVSRALCVERELHEVLVRVHQEQAELHALRGEFAEAFAVHKVFFAARERLGSLQREAQAQTRLAMFETAEAREEAERFREQARRDPLTGLRNRRYVDEELPALIADDAELTVAIVDLDFFKRINDELSHDVGDQVLVRAARVLERELAATAPDGFVARLGGEEFLLVLPGTPVTAATAQLDDIRRAVRASDWRDITGDLPVTVSIGVAGAHEASCRSQPGVLSVADRNLYAAKRAGRDRVVAGPGRRRRRRAYRDRDAS</sequence>
<dbReference type="Gene3D" id="1.25.40.10">
    <property type="entry name" value="Tetratricopeptide repeat domain"/>
    <property type="match status" value="2"/>
</dbReference>
<comment type="caution">
    <text evidence="3">The sequence shown here is derived from an EMBL/GenBank/DDBJ whole genome shotgun (WGS) entry which is preliminary data.</text>
</comment>
<dbReference type="SUPFAM" id="SSF48452">
    <property type="entry name" value="TPR-like"/>
    <property type="match status" value="2"/>
</dbReference>
<evidence type="ECO:0000313" key="3">
    <source>
        <dbReference type="EMBL" id="RZU50989.1"/>
    </source>
</evidence>
<dbReference type="RefSeq" id="WP_242624866.1">
    <property type="nucleotide sequence ID" value="NZ_SHKY01000001.1"/>
</dbReference>
<dbReference type="CDD" id="cd01949">
    <property type="entry name" value="GGDEF"/>
    <property type="match status" value="1"/>
</dbReference>
<dbReference type="InterPro" id="IPR050469">
    <property type="entry name" value="Diguanylate_Cyclase"/>
</dbReference>
<dbReference type="InterPro" id="IPR011990">
    <property type="entry name" value="TPR-like_helical_dom_sf"/>
</dbReference>
<dbReference type="Pfam" id="PF00990">
    <property type="entry name" value="GGDEF"/>
    <property type="match status" value="1"/>
</dbReference>
<dbReference type="Gene3D" id="3.30.70.270">
    <property type="match status" value="1"/>
</dbReference>
<name>A0A4Q7ZLA5_9ACTN</name>
<dbReference type="EMBL" id="SHKY01000001">
    <property type="protein sequence ID" value="RZU50989.1"/>
    <property type="molecule type" value="Genomic_DNA"/>
</dbReference>
<dbReference type="PROSITE" id="PS50887">
    <property type="entry name" value="GGDEF"/>
    <property type="match status" value="1"/>
</dbReference>
<dbReference type="InterPro" id="IPR000160">
    <property type="entry name" value="GGDEF_dom"/>
</dbReference>
<keyword evidence="4" id="KW-1185">Reference proteome</keyword>
<organism evidence="3 4">
    <name type="scientific">Krasilnikovia cinnamomea</name>
    <dbReference type="NCBI Taxonomy" id="349313"/>
    <lineage>
        <taxon>Bacteria</taxon>
        <taxon>Bacillati</taxon>
        <taxon>Actinomycetota</taxon>
        <taxon>Actinomycetes</taxon>
        <taxon>Micromonosporales</taxon>
        <taxon>Micromonosporaceae</taxon>
        <taxon>Krasilnikovia</taxon>
    </lineage>
</organism>
<dbReference type="Proteomes" id="UP000292564">
    <property type="component" value="Unassembled WGS sequence"/>
</dbReference>
<dbReference type="InterPro" id="IPR043128">
    <property type="entry name" value="Rev_trsase/Diguanyl_cyclase"/>
</dbReference>
<evidence type="ECO:0000256" key="1">
    <source>
        <dbReference type="SAM" id="MobiDB-lite"/>
    </source>
</evidence>
<gene>
    <name evidence="3" type="ORF">EV385_2783</name>
</gene>
<feature type="domain" description="GGDEF" evidence="2">
    <location>
        <begin position="382"/>
        <end position="519"/>
    </location>
</feature>
<dbReference type="AlphaFoldDB" id="A0A4Q7ZLA5"/>
<protein>
    <submittedName>
        <fullName evidence="3">Diguanylate cyclase (GGDEF)-like protein</fullName>
    </submittedName>
</protein>
<dbReference type="PANTHER" id="PTHR45138:SF9">
    <property type="entry name" value="DIGUANYLATE CYCLASE DGCM-RELATED"/>
    <property type="match status" value="1"/>
</dbReference>